<dbReference type="WBParaSite" id="PSAMB.scaffold106size78906.g2140.t1">
    <property type="protein sequence ID" value="PSAMB.scaffold106size78906.g2140.t1"/>
    <property type="gene ID" value="PSAMB.scaffold106size78906.g2140"/>
</dbReference>
<sequence length="213" mass="23032">MASDRHWWRRRGPGPAAATKPGAARGGQLPFGIGLLPSYARGQAAGVLAGAKKICKCGNATNKIQYGPVEFGAVRRDRLTADQREWRNLIQWCTSEVDARRPLVNTPEPPTPPPMPPSKTSITWSAAIDKAKHPPIRPDSPPSRPDYGGASLRPITHGSTDRREAGGKIKQPRRPSPTDTNKQGGRLLALTKPQPTTPLLINQRSVALGGKFH</sequence>
<organism evidence="2 3">
    <name type="scientific">Plectus sambesii</name>
    <dbReference type="NCBI Taxonomy" id="2011161"/>
    <lineage>
        <taxon>Eukaryota</taxon>
        <taxon>Metazoa</taxon>
        <taxon>Ecdysozoa</taxon>
        <taxon>Nematoda</taxon>
        <taxon>Chromadorea</taxon>
        <taxon>Plectida</taxon>
        <taxon>Plectina</taxon>
        <taxon>Plectoidea</taxon>
        <taxon>Plectidae</taxon>
        <taxon>Plectus</taxon>
    </lineage>
</organism>
<evidence type="ECO:0000256" key="1">
    <source>
        <dbReference type="SAM" id="MobiDB-lite"/>
    </source>
</evidence>
<protein>
    <submittedName>
        <fullName evidence="3">Uncharacterized protein</fullName>
    </submittedName>
</protein>
<dbReference type="Proteomes" id="UP000887566">
    <property type="component" value="Unplaced"/>
</dbReference>
<feature type="region of interest" description="Disordered" evidence="1">
    <location>
        <begin position="1"/>
        <end position="24"/>
    </location>
</feature>
<evidence type="ECO:0000313" key="3">
    <source>
        <dbReference type="WBParaSite" id="PSAMB.scaffold106size78906.g2140.t1"/>
    </source>
</evidence>
<feature type="compositionally biased region" description="Pro residues" evidence="1">
    <location>
        <begin position="107"/>
        <end position="117"/>
    </location>
</feature>
<name>A0A914UK15_9BILA</name>
<dbReference type="AlphaFoldDB" id="A0A914UK15"/>
<proteinExistence type="predicted"/>
<feature type="region of interest" description="Disordered" evidence="1">
    <location>
        <begin position="101"/>
        <end position="197"/>
    </location>
</feature>
<evidence type="ECO:0000313" key="2">
    <source>
        <dbReference type="Proteomes" id="UP000887566"/>
    </source>
</evidence>
<accession>A0A914UK15</accession>
<keyword evidence="2" id="KW-1185">Reference proteome</keyword>
<reference evidence="3" key="1">
    <citation type="submission" date="2022-11" db="UniProtKB">
        <authorList>
            <consortium name="WormBaseParasite"/>
        </authorList>
    </citation>
    <scope>IDENTIFICATION</scope>
</reference>
<feature type="compositionally biased region" description="Low complexity" evidence="1">
    <location>
        <begin position="13"/>
        <end position="24"/>
    </location>
</feature>